<keyword evidence="5 8" id="KW-0067">ATP-binding</keyword>
<dbReference type="SMART" id="SM00220">
    <property type="entry name" value="S_TKc"/>
    <property type="match status" value="1"/>
</dbReference>
<feature type="domain" description="Protein kinase" evidence="11">
    <location>
        <begin position="98"/>
        <end position="481"/>
    </location>
</feature>
<comment type="activity regulation">
    <text evidence="10">Activated by threonine and tyrosine phosphorylation.</text>
</comment>
<dbReference type="Proteomes" id="UP000699462">
    <property type="component" value="Unassembled WGS sequence"/>
</dbReference>
<evidence type="ECO:0000256" key="8">
    <source>
        <dbReference type="PROSITE-ProRule" id="PRU10141"/>
    </source>
</evidence>
<dbReference type="FunFam" id="1.10.510.10:FF:000624">
    <property type="entry name" value="Mitogen-activated protein kinase"/>
    <property type="match status" value="1"/>
</dbReference>
<dbReference type="InterPro" id="IPR003527">
    <property type="entry name" value="MAP_kinase_CS"/>
</dbReference>
<evidence type="ECO:0000256" key="5">
    <source>
        <dbReference type="ARBA" id="ARBA00022840"/>
    </source>
</evidence>
<dbReference type="Pfam" id="PF00069">
    <property type="entry name" value="Pkinase"/>
    <property type="match status" value="1"/>
</dbReference>
<reference evidence="12 13" key="1">
    <citation type="submission" date="2019-07" db="EMBL/GenBank/DDBJ databases">
        <title>Annotation for the trematode Paragonimus westermani.</title>
        <authorList>
            <person name="Choi Y.-J."/>
        </authorList>
    </citation>
    <scope>NUCLEOTIDE SEQUENCE [LARGE SCALE GENOMIC DNA]</scope>
    <source>
        <strain evidence="12">180907_Pwestermani</strain>
    </source>
</reference>
<evidence type="ECO:0000256" key="7">
    <source>
        <dbReference type="ARBA" id="ARBA00048312"/>
    </source>
</evidence>
<evidence type="ECO:0000256" key="2">
    <source>
        <dbReference type="ARBA" id="ARBA00022679"/>
    </source>
</evidence>
<evidence type="ECO:0000313" key="13">
    <source>
        <dbReference type="Proteomes" id="UP000699462"/>
    </source>
</evidence>
<proteinExistence type="inferred from homology"/>
<dbReference type="GO" id="GO:0005524">
    <property type="term" value="F:ATP binding"/>
    <property type="evidence" value="ECO:0007669"/>
    <property type="project" value="UniProtKB-UniRule"/>
</dbReference>
<organism evidence="12 13">
    <name type="scientific">Paragonimus westermani</name>
    <dbReference type="NCBI Taxonomy" id="34504"/>
    <lineage>
        <taxon>Eukaryota</taxon>
        <taxon>Metazoa</taxon>
        <taxon>Spiralia</taxon>
        <taxon>Lophotrochozoa</taxon>
        <taxon>Platyhelminthes</taxon>
        <taxon>Trematoda</taxon>
        <taxon>Digenea</taxon>
        <taxon>Plagiorchiida</taxon>
        <taxon>Troglotremata</taxon>
        <taxon>Troglotrematidae</taxon>
        <taxon>Paragonimus</taxon>
    </lineage>
</organism>
<evidence type="ECO:0000259" key="11">
    <source>
        <dbReference type="PROSITE" id="PS50011"/>
    </source>
</evidence>
<dbReference type="PROSITE" id="PS00107">
    <property type="entry name" value="PROTEIN_KINASE_ATP"/>
    <property type="match status" value="1"/>
</dbReference>
<dbReference type="SUPFAM" id="SSF56112">
    <property type="entry name" value="Protein kinase-like (PK-like)"/>
    <property type="match status" value="1"/>
</dbReference>
<comment type="caution">
    <text evidence="12">The sequence shown here is derived from an EMBL/GenBank/DDBJ whole genome shotgun (WGS) entry which is preliminary data.</text>
</comment>
<accession>A0A8T0DJA0</accession>
<feature type="binding site" evidence="8">
    <location>
        <position position="127"/>
    </location>
    <ligand>
        <name>ATP</name>
        <dbReference type="ChEBI" id="CHEBI:30616"/>
    </ligand>
</feature>
<name>A0A8T0DJA0_9TREM</name>
<dbReference type="PANTHER" id="PTHR24055">
    <property type="entry name" value="MITOGEN-ACTIVATED PROTEIN KINASE"/>
    <property type="match status" value="1"/>
</dbReference>
<comment type="similarity">
    <text evidence="10">Belongs to the protein kinase superfamily. Ser/Thr protein kinase family. MAP kinase subfamily.</text>
</comment>
<evidence type="ECO:0000256" key="6">
    <source>
        <dbReference type="ARBA" id="ARBA00047592"/>
    </source>
</evidence>
<keyword evidence="3 8" id="KW-0547">Nucleotide-binding</keyword>
<gene>
    <name evidence="12" type="ORF">P879_09175</name>
</gene>
<evidence type="ECO:0000256" key="1">
    <source>
        <dbReference type="ARBA" id="ARBA00022527"/>
    </source>
</evidence>
<keyword evidence="10" id="KW-0460">Magnesium</keyword>
<dbReference type="InterPro" id="IPR011009">
    <property type="entry name" value="Kinase-like_dom_sf"/>
</dbReference>
<protein>
    <recommendedName>
        <fullName evidence="10">Mitogen-activated protein kinase</fullName>
        <ecNumber evidence="10">2.7.11.24</ecNumber>
    </recommendedName>
</protein>
<dbReference type="InterPro" id="IPR008271">
    <property type="entry name" value="Ser/Thr_kinase_AS"/>
</dbReference>
<dbReference type="PROSITE" id="PS00108">
    <property type="entry name" value="PROTEIN_KINASE_ST"/>
    <property type="match status" value="1"/>
</dbReference>
<dbReference type="OrthoDB" id="6277839at2759"/>
<evidence type="ECO:0000256" key="9">
    <source>
        <dbReference type="RuleBase" id="RU000304"/>
    </source>
</evidence>
<dbReference type="PROSITE" id="PS50011">
    <property type="entry name" value="PROTEIN_KINASE_DOM"/>
    <property type="match status" value="1"/>
</dbReference>
<dbReference type="InterPro" id="IPR017441">
    <property type="entry name" value="Protein_kinase_ATP_BS"/>
</dbReference>
<comment type="catalytic activity">
    <reaction evidence="6 10">
        <text>L-threonyl-[protein] + ATP = O-phospho-L-threonyl-[protein] + ADP + H(+)</text>
        <dbReference type="Rhea" id="RHEA:46608"/>
        <dbReference type="Rhea" id="RHEA-COMP:11060"/>
        <dbReference type="Rhea" id="RHEA-COMP:11605"/>
        <dbReference type="ChEBI" id="CHEBI:15378"/>
        <dbReference type="ChEBI" id="CHEBI:30013"/>
        <dbReference type="ChEBI" id="CHEBI:30616"/>
        <dbReference type="ChEBI" id="CHEBI:61977"/>
        <dbReference type="ChEBI" id="CHEBI:456216"/>
        <dbReference type="EC" id="2.7.11.24"/>
    </reaction>
</comment>
<keyword evidence="1 9" id="KW-0723">Serine/threonine-protein kinase</keyword>
<dbReference type="EMBL" id="JTDF01003233">
    <property type="protein sequence ID" value="KAF8567969.1"/>
    <property type="molecule type" value="Genomic_DNA"/>
</dbReference>
<dbReference type="AlphaFoldDB" id="A0A8T0DJA0"/>
<evidence type="ECO:0000256" key="10">
    <source>
        <dbReference type="RuleBase" id="RU361165"/>
    </source>
</evidence>
<keyword evidence="2 10" id="KW-0808">Transferase</keyword>
<dbReference type="Gene3D" id="3.30.200.20">
    <property type="entry name" value="Phosphorylase Kinase, domain 1"/>
    <property type="match status" value="1"/>
</dbReference>
<dbReference type="GO" id="GO:0004707">
    <property type="term" value="F:MAP kinase activity"/>
    <property type="evidence" value="ECO:0007669"/>
    <property type="project" value="UniProtKB-EC"/>
</dbReference>
<comment type="catalytic activity">
    <reaction evidence="7">
        <text>L-seryl-[protein] + ATP = O-phospho-L-seryl-[protein] + ADP + H(+)</text>
        <dbReference type="Rhea" id="RHEA:17989"/>
        <dbReference type="Rhea" id="RHEA-COMP:9863"/>
        <dbReference type="Rhea" id="RHEA-COMP:11604"/>
        <dbReference type="ChEBI" id="CHEBI:15378"/>
        <dbReference type="ChEBI" id="CHEBI:29999"/>
        <dbReference type="ChEBI" id="CHEBI:30616"/>
        <dbReference type="ChEBI" id="CHEBI:83421"/>
        <dbReference type="ChEBI" id="CHEBI:456216"/>
        <dbReference type="EC" id="2.7.11.24"/>
    </reaction>
</comment>
<dbReference type="PROSITE" id="PS01351">
    <property type="entry name" value="MAPK"/>
    <property type="match status" value="1"/>
</dbReference>
<evidence type="ECO:0000256" key="4">
    <source>
        <dbReference type="ARBA" id="ARBA00022777"/>
    </source>
</evidence>
<keyword evidence="13" id="KW-1185">Reference proteome</keyword>
<comment type="cofactor">
    <cofactor evidence="10">
        <name>Mg(2+)</name>
        <dbReference type="ChEBI" id="CHEBI:18420"/>
    </cofactor>
</comment>
<evidence type="ECO:0000256" key="3">
    <source>
        <dbReference type="ARBA" id="ARBA00022741"/>
    </source>
</evidence>
<dbReference type="InterPro" id="IPR000719">
    <property type="entry name" value="Prot_kinase_dom"/>
</dbReference>
<sequence length="481" mass="53492">MKPLSHPRSVYGCSHSNVPPYFSNNNNMLTVDDHTRWRFPSIITTFPALENSHSVRVPMIFHTPLFSTLNGCGTVGVPNVPVFRGGLPVSRTCISNHSCFEKSLGYGAFGVVWLVVDPRTGRQVALKRIPCVFDCVASAKRTYRELYLLFNLKHLNVIHLLDVVKVTSFSDFRDVSILCEYMDTDLHKIIVSPQHISMDHVKLFMYQLLRGLKYLHSAGIIHRDLKPGNLLINTNCLLKICDFGLARSASFSDSGEPDELLLGTAHYTTAVDQWSVGCILGELLTRRILFQVKRLSAEQALTFSFLSSGRAHFHSCLCTCCPRTVCLPVVNSCQQPLHPTWADAIPLPGGHVGLNSAGTPSSPCTPPSPFTPPPSSQFSPELMLGFRQLAVHPLAPPPPSALPSFFVKSQQQTDLEPVFRGSGGRLHLNTEVELTNLVQAKRVLWNLIEDYFRRDPHRTRVVLNNFSPNFSLFVSSSLAHP</sequence>
<dbReference type="InterPro" id="IPR050117">
    <property type="entry name" value="MAPK"/>
</dbReference>
<dbReference type="EC" id="2.7.11.24" evidence="10"/>
<dbReference type="Gene3D" id="1.10.510.10">
    <property type="entry name" value="Transferase(Phosphotransferase) domain 1"/>
    <property type="match status" value="1"/>
</dbReference>
<evidence type="ECO:0000313" key="12">
    <source>
        <dbReference type="EMBL" id="KAF8567969.1"/>
    </source>
</evidence>
<keyword evidence="4 10" id="KW-0418">Kinase</keyword>